<feature type="transmembrane region" description="Helical" evidence="8">
    <location>
        <begin position="23"/>
        <end position="41"/>
    </location>
</feature>
<evidence type="ECO:0000313" key="9">
    <source>
        <dbReference type="EMBL" id="MDT0644023.1"/>
    </source>
</evidence>
<feature type="transmembrane region" description="Helical" evidence="8">
    <location>
        <begin position="501"/>
        <end position="522"/>
    </location>
</feature>
<feature type="transmembrane region" description="Helical" evidence="8">
    <location>
        <begin position="106"/>
        <end position="128"/>
    </location>
</feature>
<organism evidence="9 10">
    <name type="scientific">Autumnicola tepida</name>
    <dbReference type="NCBI Taxonomy" id="3075595"/>
    <lineage>
        <taxon>Bacteria</taxon>
        <taxon>Pseudomonadati</taxon>
        <taxon>Bacteroidota</taxon>
        <taxon>Flavobacteriia</taxon>
        <taxon>Flavobacteriales</taxon>
        <taxon>Flavobacteriaceae</taxon>
        <taxon>Autumnicola</taxon>
    </lineage>
</organism>
<evidence type="ECO:0000256" key="5">
    <source>
        <dbReference type="ARBA" id="ARBA00022989"/>
    </source>
</evidence>
<dbReference type="Proteomes" id="UP001262889">
    <property type="component" value="Unassembled WGS sequence"/>
</dbReference>
<dbReference type="RefSeq" id="WP_311535641.1">
    <property type="nucleotide sequence ID" value="NZ_JAVRHQ010000019.1"/>
</dbReference>
<feature type="transmembrane region" description="Helical" evidence="8">
    <location>
        <begin position="382"/>
        <end position="400"/>
    </location>
</feature>
<proteinExistence type="predicted"/>
<feature type="transmembrane region" description="Helical" evidence="8">
    <location>
        <begin position="293"/>
        <end position="309"/>
    </location>
</feature>
<sequence>MKFSKFQPSSPAKNALPKILKKISFWLSFLAIFLLITDLGFTHSHEIDQALKFFYFTALFVGTASILTRYAFASRRFQLKVRIFDAVIISLFALLIFIQIDGVLEMIPFLSFLNKMGWLYLALSVYFVREFSEIQIGFNREYLNPAQLFIMSFLLIIMVGTILLMLPKATHEGLSLVDALFTATSAVCVTGLIVVDTGTYFTQFGQIIILILIQLGGLGIMTFASYFSYFFRGKSSYENQLMLKDITNSEKIGDVFGVLKKIVALTFIIEFFGAVFIFFTINKATISSIPQRIFFSVFHSISGFCNAGFSTMENSLYEPEFRFNYPMQLIIAALFILGGIGFPILFNLFKYLKHNFRNRILNLVHHEKAVYTPWILNLNTRIVLFTSFLLTVVGTALFFYFEYNNTLQEHSWFGKLVTSFFTATTPRTAGFNAVDMSALNFATLMVILLLMWIGASPASTGGGIKTSTFAIATLNFLSIAKGKDRVEVYRRELSALSIRRAFAIIALSLMVIGIAVFLIASFDSEKSLLSIAFECFSAYSTVGLSVGITAKLSAASKLVIIATMFIGRVSMLSILIAIMRRVKHLNYKYPTEEILIN</sequence>
<keyword evidence="6" id="KW-0406">Ion transport</keyword>
<keyword evidence="10" id="KW-1185">Reference proteome</keyword>
<evidence type="ECO:0000256" key="2">
    <source>
        <dbReference type="ARBA" id="ARBA00022448"/>
    </source>
</evidence>
<keyword evidence="2" id="KW-0813">Transport</keyword>
<feature type="transmembrane region" description="Helical" evidence="8">
    <location>
        <begin position="329"/>
        <end position="349"/>
    </location>
</feature>
<dbReference type="PANTHER" id="PTHR32024">
    <property type="entry name" value="TRK SYSTEM POTASSIUM UPTAKE PROTEIN TRKG-RELATED"/>
    <property type="match status" value="1"/>
</dbReference>
<feature type="transmembrane region" description="Helical" evidence="8">
    <location>
        <begin position="437"/>
        <end position="455"/>
    </location>
</feature>
<feature type="transmembrane region" description="Helical" evidence="8">
    <location>
        <begin position="262"/>
        <end position="281"/>
    </location>
</feature>
<feature type="transmembrane region" description="Helical" evidence="8">
    <location>
        <begin position="148"/>
        <end position="167"/>
    </location>
</feature>
<dbReference type="Pfam" id="PF02386">
    <property type="entry name" value="TrkH"/>
    <property type="match status" value="1"/>
</dbReference>
<name>A0ABU3CCL3_9FLAO</name>
<accession>A0ABU3CCL3</accession>
<evidence type="ECO:0000256" key="4">
    <source>
        <dbReference type="ARBA" id="ARBA00022692"/>
    </source>
</evidence>
<evidence type="ECO:0000313" key="10">
    <source>
        <dbReference type="Proteomes" id="UP001262889"/>
    </source>
</evidence>
<feature type="transmembrane region" description="Helical" evidence="8">
    <location>
        <begin position="83"/>
        <end position="100"/>
    </location>
</feature>
<reference evidence="9 10" key="1">
    <citation type="submission" date="2023-09" db="EMBL/GenBank/DDBJ databases">
        <authorList>
            <person name="Rey-Velasco X."/>
        </authorList>
    </citation>
    <scope>NUCLEOTIDE SEQUENCE [LARGE SCALE GENOMIC DNA]</scope>
    <source>
        <strain evidence="9 10">F363</strain>
    </source>
</reference>
<dbReference type="PANTHER" id="PTHR32024:SF1">
    <property type="entry name" value="KTR SYSTEM POTASSIUM UPTAKE PROTEIN B"/>
    <property type="match status" value="1"/>
</dbReference>
<comment type="subcellular location">
    <subcellularLocation>
        <location evidence="1">Cell membrane</location>
        <topology evidence="1">Multi-pass membrane protein</topology>
    </subcellularLocation>
</comment>
<feature type="transmembrane region" description="Helical" evidence="8">
    <location>
        <begin position="173"/>
        <end position="195"/>
    </location>
</feature>
<dbReference type="InterPro" id="IPR003445">
    <property type="entry name" value="Cat_transpt"/>
</dbReference>
<dbReference type="EMBL" id="JAVRHQ010000019">
    <property type="protein sequence ID" value="MDT0644023.1"/>
    <property type="molecule type" value="Genomic_DNA"/>
</dbReference>
<keyword evidence="4 8" id="KW-0812">Transmembrane</keyword>
<keyword evidence="7 8" id="KW-0472">Membrane</keyword>
<keyword evidence="5 8" id="KW-1133">Transmembrane helix</keyword>
<feature type="transmembrane region" description="Helical" evidence="8">
    <location>
        <begin position="207"/>
        <end position="231"/>
    </location>
</feature>
<evidence type="ECO:0000256" key="3">
    <source>
        <dbReference type="ARBA" id="ARBA00022475"/>
    </source>
</evidence>
<feature type="transmembrane region" description="Helical" evidence="8">
    <location>
        <begin position="53"/>
        <end position="71"/>
    </location>
</feature>
<evidence type="ECO:0000256" key="1">
    <source>
        <dbReference type="ARBA" id="ARBA00004651"/>
    </source>
</evidence>
<comment type="caution">
    <text evidence="9">The sequence shown here is derived from an EMBL/GenBank/DDBJ whole genome shotgun (WGS) entry which is preliminary data.</text>
</comment>
<feature type="transmembrane region" description="Helical" evidence="8">
    <location>
        <begin position="558"/>
        <end position="579"/>
    </location>
</feature>
<protein>
    <submittedName>
        <fullName evidence="9">Potassium transporter TrkG</fullName>
    </submittedName>
</protein>
<keyword evidence="3" id="KW-1003">Cell membrane</keyword>
<evidence type="ECO:0000256" key="7">
    <source>
        <dbReference type="ARBA" id="ARBA00023136"/>
    </source>
</evidence>
<evidence type="ECO:0000256" key="6">
    <source>
        <dbReference type="ARBA" id="ARBA00023065"/>
    </source>
</evidence>
<gene>
    <name evidence="9" type="ORF">RM553_14385</name>
</gene>
<evidence type="ECO:0000256" key="8">
    <source>
        <dbReference type="SAM" id="Phobius"/>
    </source>
</evidence>